<dbReference type="Proteomes" id="UP001445335">
    <property type="component" value="Unassembled WGS sequence"/>
</dbReference>
<reference evidence="5 6" key="1">
    <citation type="journal article" date="2024" name="Nat. Commun.">
        <title>Phylogenomics reveals the evolutionary origins of lichenization in chlorophyte algae.</title>
        <authorList>
            <person name="Puginier C."/>
            <person name="Libourel C."/>
            <person name="Otte J."/>
            <person name="Skaloud P."/>
            <person name="Haon M."/>
            <person name="Grisel S."/>
            <person name="Petersen M."/>
            <person name="Berrin J.G."/>
            <person name="Delaux P.M."/>
            <person name="Dal Grande F."/>
            <person name="Keller J."/>
        </authorList>
    </citation>
    <scope>NUCLEOTIDE SEQUENCE [LARGE SCALE GENOMIC DNA]</scope>
    <source>
        <strain evidence="5 6">SAG 245.80</strain>
    </source>
</reference>
<comment type="caution">
    <text evidence="5">The sequence shown here is derived from an EMBL/GenBank/DDBJ whole genome shotgun (WGS) entry which is preliminary data.</text>
</comment>
<dbReference type="GO" id="GO:1990904">
    <property type="term" value="C:ribonucleoprotein complex"/>
    <property type="evidence" value="ECO:0007669"/>
    <property type="project" value="TreeGrafter"/>
</dbReference>
<evidence type="ECO:0000256" key="3">
    <source>
        <dbReference type="SAM" id="MobiDB-lite"/>
    </source>
</evidence>
<feature type="domain" description="RRM" evidence="4">
    <location>
        <begin position="141"/>
        <end position="218"/>
    </location>
</feature>
<dbReference type="GO" id="GO:0005634">
    <property type="term" value="C:nucleus"/>
    <property type="evidence" value="ECO:0007669"/>
    <property type="project" value="TreeGrafter"/>
</dbReference>
<evidence type="ECO:0000256" key="1">
    <source>
        <dbReference type="ARBA" id="ARBA00022884"/>
    </source>
</evidence>
<accession>A0AAW1QMC2</accession>
<dbReference type="InterPro" id="IPR000504">
    <property type="entry name" value="RRM_dom"/>
</dbReference>
<dbReference type="PANTHER" id="PTHR23003">
    <property type="entry name" value="RNA RECOGNITION MOTIF RRM DOMAIN CONTAINING PROTEIN"/>
    <property type="match status" value="1"/>
</dbReference>
<feature type="region of interest" description="Disordered" evidence="3">
    <location>
        <begin position="76"/>
        <end position="142"/>
    </location>
</feature>
<dbReference type="SMART" id="SM00360">
    <property type="entry name" value="RRM"/>
    <property type="match status" value="2"/>
</dbReference>
<keyword evidence="1 2" id="KW-0694">RNA-binding</keyword>
<dbReference type="SUPFAM" id="SSF54928">
    <property type="entry name" value="RNA-binding domain, RBD"/>
    <property type="match status" value="2"/>
</dbReference>
<dbReference type="GO" id="GO:0005737">
    <property type="term" value="C:cytoplasm"/>
    <property type="evidence" value="ECO:0007669"/>
    <property type="project" value="TreeGrafter"/>
</dbReference>
<dbReference type="GO" id="GO:0003729">
    <property type="term" value="F:mRNA binding"/>
    <property type="evidence" value="ECO:0007669"/>
    <property type="project" value="TreeGrafter"/>
</dbReference>
<evidence type="ECO:0000256" key="2">
    <source>
        <dbReference type="PROSITE-ProRule" id="PRU00176"/>
    </source>
</evidence>
<feature type="compositionally biased region" description="Basic and acidic residues" evidence="3">
    <location>
        <begin position="76"/>
        <end position="102"/>
    </location>
</feature>
<organism evidence="5 6">
    <name type="scientific">Elliptochloris bilobata</name>
    <dbReference type="NCBI Taxonomy" id="381761"/>
    <lineage>
        <taxon>Eukaryota</taxon>
        <taxon>Viridiplantae</taxon>
        <taxon>Chlorophyta</taxon>
        <taxon>core chlorophytes</taxon>
        <taxon>Trebouxiophyceae</taxon>
        <taxon>Trebouxiophyceae incertae sedis</taxon>
        <taxon>Elliptochloris clade</taxon>
        <taxon>Elliptochloris</taxon>
    </lineage>
</organism>
<dbReference type="InterPro" id="IPR050374">
    <property type="entry name" value="RRT5_SRSF_SR"/>
</dbReference>
<feature type="compositionally biased region" description="Basic and acidic residues" evidence="3">
    <location>
        <begin position="123"/>
        <end position="136"/>
    </location>
</feature>
<proteinExistence type="predicted"/>
<evidence type="ECO:0000259" key="4">
    <source>
        <dbReference type="PROSITE" id="PS50102"/>
    </source>
</evidence>
<evidence type="ECO:0000313" key="6">
    <source>
        <dbReference type="Proteomes" id="UP001445335"/>
    </source>
</evidence>
<dbReference type="EMBL" id="JALJOU010000085">
    <property type="protein sequence ID" value="KAK9822639.1"/>
    <property type="molecule type" value="Genomic_DNA"/>
</dbReference>
<gene>
    <name evidence="5" type="ORF">WJX81_002257</name>
</gene>
<dbReference type="PROSITE" id="PS50102">
    <property type="entry name" value="RRM"/>
    <property type="match status" value="2"/>
</dbReference>
<dbReference type="Pfam" id="PF00076">
    <property type="entry name" value="RRM_1"/>
    <property type="match status" value="2"/>
</dbReference>
<name>A0AAW1QMC2_9CHLO</name>
<dbReference type="Gene3D" id="3.30.70.330">
    <property type="match status" value="2"/>
</dbReference>
<dbReference type="FunFam" id="3.30.70.330:FF:000034">
    <property type="entry name" value="heterogeneous nuclear ribonucleoprotein M isoform X1"/>
    <property type="match status" value="1"/>
</dbReference>
<dbReference type="InterPro" id="IPR035979">
    <property type="entry name" value="RBD_domain_sf"/>
</dbReference>
<evidence type="ECO:0000313" key="5">
    <source>
        <dbReference type="EMBL" id="KAK9822639.1"/>
    </source>
</evidence>
<dbReference type="PANTHER" id="PTHR23003:SF3">
    <property type="entry name" value="FI21236P1-RELATED"/>
    <property type="match status" value="1"/>
</dbReference>
<dbReference type="AlphaFoldDB" id="A0AAW1QMC2"/>
<dbReference type="InterPro" id="IPR012677">
    <property type="entry name" value="Nucleotide-bd_a/b_plait_sf"/>
</dbReference>
<protein>
    <recommendedName>
        <fullName evidence="4">RRM domain-containing protein</fullName>
    </recommendedName>
</protein>
<sequence>MRIGKRIFTANLSFKTSWQDLKDTFRDVGTVVYANVMRDDSGRSKGWGIVEFETPEQAVAAVNKYNGQELAGRKMLVREDREDRDVKQYNRENGIERPEGTRPPRRPRRSEGGPSAQQPAEGRPPKREGGPPERQGESSGLQIVVQGISWKAREEQLRELFGEIGEIESASVVMGRDGRSRGYGLVRFYTLQDAQAAIEKFHGTELEGRTLTVRLDKYA</sequence>
<dbReference type="CDD" id="cd00590">
    <property type="entry name" value="RRM_SF"/>
    <property type="match status" value="1"/>
</dbReference>
<keyword evidence="6" id="KW-1185">Reference proteome</keyword>
<feature type="domain" description="RRM" evidence="4">
    <location>
        <begin position="5"/>
        <end position="82"/>
    </location>
</feature>